<feature type="compositionally biased region" description="Basic residues" evidence="12">
    <location>
        <begin position="474"/>
        <end position="488"/>
    </location>
</feature>
<keyword evidence="6" id="KW-0812">Transmembrane</keyword>
<keyword evidence="10" id="KW-0472">Membrane</keyword>
<feature type="region of interest" description="Disordered" evidence="12">
    <location>
        <begin position="532"/>
        <end position="570"/>
    </location>
</feature>
<dbReference type="GO" id="GO:0006798">
    <property type="term" value="P:polyphosphate catabolic process"/>
    <property type="evidence" value="ECO:0007669"/>
    <property type="project" value="TreeGrafter"/>
</dbReference>
<evidence type="ECO:0000256" key="12">
    <source>
        <dbReference type="SAM" id="MobiDB-lite"/>
    </source>
</evidence>
<proteinExistence type="inferred from homology"/>
<sequence>AVKKRPLHGRFLHITDFHPDPFYKVYTSTSADAACHRGQGPAGIYGAESSDCDSPVALINHTMKWVGKEFKDQIDFVVWTGDSARHDNDEDIPRSEKQVVELNEFMVQKMYETFGKGDGDEDNGDPNSDYVVPIIPTLGNNDILPHNIFRQGPNKWTRNYARIWRSFIPEEQRHQFEQGGWFYVEVIRNQLAVFSLNTIYFFKSNAAVDGCALPSEPGYQHFEWLRIQLQFMRDRGMKAILIGHVPPAREDSKWSWDETCWQKYTLWLQQYRDVVVGGLYGHFNYDHFMLQDFEDLRKGTRKGKMPDYDKPKKLEADDVEAAVSSDYFTELRDRWSKLPDPPSSLDWPVGAKAADSESIWTKALDLVLNVFKGKKKKRERKEFFDEIGGEFAERFAAAFVSASVVPNLFPSFRIYEYNITGLDEKEGIAAVPSLWEEPTLESSEDDIGIDDEDEDEDEDETHFSDEDDVDIEKKKKKKKKKKSKKHKFAIPDAPSDTSSPGPAYSPQPFSWTRYTQYLANLTHINNDFAGNSIPDSDEKEGAELNTTKWNKGKHSGKKPPSKGHKPDPKTFKFQVHYDTKDDEVYHLQDLTMPRLVDLATRVGNYVPEDEILDDLKGGKKKKKKKERKKKEEQREINEAWWTFIRRAFVETMGRDELRDEF</sequence>
<protein>
    <recommendedName>
        <fullName evidence="4">Endopolyphosphatase</fullName>
        <ecNumber evidence="3">3.6.1.10</ecNumber>
    </recommendedName>
</protein>
<evidence type="ECO:0000256" key="3">
    <source>
        <dbReference type="ARBA" id="ARBA00012459"/>
    </source>
</evidence>
<name>A0A6A6PVV3_9PEZI</name>
<dbReference type="FunFam" id="3.60.21.10:FF:000082">
    <property type="entry name" value="Endopolyphosphatase"/>
    <property type="match status" value="1"/>
</dbReference>
<dbReference type="GO" id="GO:0008081">
    <property type="term" value="F:phosphoric diester hydrolase activity"/>
    <property type="evidence" value="ECO:0007669"/>
    <property type="project" value="TreeGrafter"/>
</dbReference>
<feature type="non-terminal residue" evidence="13">
    <location>
        <position position="661"/>
    </location>
</feature>
<feature type="region of interest" description="Disordered" evidence="12">
    <location>
        <begin position="433"/>
        <end position="504"/>
    </location>
</feature>
<accession>A0A6A6PVV3</accession>
<dbReference type="OrthoDB" id="348678at2759"/>
<dbReference type="InterPro" id="IPR041805">
    <property type="entry name" value="ASMase/PPN1_MPP"/>
</dbReference>
<evidence type="ECO:0000256" key="4">
    <source>
        <dbReference type="ARBA" id="ARBA00014458"/>
    </source>
</evidence>
<dbReference type="CDD" id="cd00842">
    <property type="entry name" value="MPP_ASMase"/>
    <property type="match status" value="1"/>
</dbReference>
<dbReference type="InterPro" id="IPR029052">
    <property type="entry name" value="Metallo-depent_PP-like"/>
</dbReference>
<evidence type="ECO:0000256" key="1">
    <source>
        <dbReference type="ARBA" id="ARBA00004576"/>
    </source>
</evidence>
<keyword evidence="14" id="KW-1185">Reference proteome</keyword>
<evidence type="ECO:0000256" key="6">
    <source>
        <dbReference type="ARBA" id="ARBA00022692"/>
    </source>
</evidence>
<dbReference type="EC" id="3.6.1.10" evidence="3"/>
<feature type="compositionally biased region" description="Basic residues" evidence="12">
    <location>
        <begin position="618"/>
        <end position="628"/>
    </location>
</feature>
<comment type="subcellular location">
    <subcellularLocation>
        <location evidence="1">Vacuole membrane</location>
        <topology evidence="1">Single-pass type II membrane protein</topology>
    </subcellularLocation>
</comment>
<dbReference type="InterPro" id="IPR012358">
    <property type="entry name" value="EndopolyPtase_N1"/>
</dbReference>
<dbReference type="GO" id="GO:0004309">
    <property type="term" value="F:exopolyphosphatase activity"/>
    <property type="evidence" value="ECO:0007669"/>
    <property type="project" value="TreeGrafter"/>
</dbReference>
<feature type="compositionally biased region" description="Acidic residues" evidence="12">
    <location>
        <begin position="438"/>
        <end position="470"/>
    </location>
</feature>
<evidence type="ECO:0000313" key="13">
    <source>
        <dbReference type="EMBL" id="KAF2484298.1"/>
    </source>
</evidence>
<comment type="similarity">
    <text evidence="2">Belongs to the endopolyphosphatase PPN1 family.</text>
</comment>
<evidence type="ECO:0000256" key="11">
    <source>
        <dbReference type="ARBA" id="ARBA00023180"/>
    </source>
</evidence>
<dbReference type="GO" id="GO:0000324">
    <property type="term" value="C:fungal-type vacuole"/>
    <property type="evidence" value="ECO:0007669"/>
    <property type="project" value="TreeGrafter"/>
</dbReference>
<evidence type="ECO:0000256" key="7">
    <source>
        <dbReference type="ARBA" id="ARBA00022801"/>
    </source>
</evidence>
<dbReference type="PIRSF" id="PIRSF027093">
    <property type="entry name" value="EndopolyPtase_N1"/>
    <property type="match status" value="1"/>
</dbReference>
<dbReference type="GO" id="GO:0000298">
    <property type="term" value="F:endopolyphosphatase activity"/>
    <property type="evidence" value="ECO:0007669"/>
    <property type="project" value="UniProtKB-EC"/>
</dbReference>
<dbReference type="GO" id="GO:0005774">
    <property type="term" value="C:vacuolar membrane"/>
    <property type="evidence" value="ECO:0007669"/>
    <property type="project" value="UniProtKB-SubCell"/>
</dbReference>
<keyword evidence="8" id="KW-0735">Signal-anchor</keyword>
<dbReference type="Proteomes" id="UP000799767">
    <property type="component" value="Unassembled WGS sequence"/>
</dbReference>
<evidence type="ECO:0000256" key="10">
    <source>
        <dbReference type="ARBA" id="ARBA00023136"/>
    </source>
</evidence>
<keyword evidence="5" id="KW-0926">Vacuole</keyword>
<evidence type="ECO:0000313" key="14">
    <source>
        <dbReference type="Proteomes" id="UP000799767"/>
    </source>
</evidence>
<keyword evidence="9" id="KW-1133">Transmembrane helix</keyword>
<dbReference type="PANTHER" id="PTHR10340">
    <property type="entry name" value="SPHINGOMYELIN PHOSPHODIESTERASE"/>
    <property type="match status" value="1"/>
</dbReference>
<keyword evidence="11" id="KW-0325">Glycoprotein</keyword>
<organism evidence="13 14">
    <name type="scientific">Neohortaea acidophila</name>
    <dbReference type="NCBI Taxonomy" id="245834"/>
    <lineage>
        <taxon>Eukaryota</taxon>
        <taxon>Fungi</taxon>
        <taxon>Dikarya</taxon>
        <taxon>Ascomycota</taxon>
        <taxon>Pezizomycotina</taxon>
        <taxon>Dothideomycetes</taxon>
        <taxon>Dothideomycetidae</taxon>
        <taxon>Mycosphaerellales</taxon>
        <taxon>Teratosphaeriaceae</taxon>
        <taxon>Neohortaea</taxon>
    </lineage>
</organism>
<evidence type="ECO:0000256" key="8">
    <source>
        <dbReference type="ARBA" id="ARBA00022968"/>
    </source>
</evidence>
<evidence type="ECO:0000256" key="9">
    <source>
        <dbReference type="ARBA" id="ARBA00022989"/>
    </source>
</evidence>
<dbReference type="RefSeq" id="XP_033590867.1">
    <property type="nucleotide sequence ID" value="XM_033730326.1"/>
</dbReference>
<gene>
    <name evidence="13" type="ORF">BDY17DRAFT_238098</name>
</gene>
<evidence type="ECO:0000256" key="2">
    <source>
        <dbReference type="ARBA" id="ARBA00010399"/>
    </source>
</evidence>
<reference evidence="13" key="1">
    <citation type="journal article" date="2020" name="Stud. Mycol.">
        <title>101 Dothideomycetes genomes: a test case for predicting lifestyles and emergence of pathogens.</title>
        <authorList>
            <person name="Haridas S."/>
            <person name="Albert R."/>
            <person name="Binder M."/>
            <person name="Bloem J."/>
            <person name="Labutti K."/>
            <person name="Salamov A."/>
            <person name="Andreopoulos B."/>
            <person name="Baker S."/>
            <person name="Barry K."/>
            <person name="Bills G."/>
            <person name="Bluhm B."/>
            <person name="Cannon C."/>
            <person name="Castanera R."/>
            <person name="Culley D."/>
            <person name="Daum C."/>
            <person name="Ezra D."/>
            <person name="Gonzalez J."/>
            <person name="Henrissat B."/>
            <person name="Kuo A."/>
            <person name="Liang C."/>
            <person name="Lipzen A."/>
            <person name="Lutzoni F."/>
            <person name="Magnuson J."/>
            <person name="Mondo S."/>
            <person name="Nolan M."/>
            <person name="Ohm R."/>
            <person name="Pangilinan J."/>
            <person name="Park H.-J."/>
            <person name="Ramirez L."/>
            <person name="Alfaro M."/>
            <person name="Sun H."/>
            <person name="Tritt A."/>
            <person name="Yoshinaga Y."/>
            <person name="Zwiers L.-H."/>
            <person name="Turgeon B."/>
            <person name="Goodwin S."/>
            <person name="Spatafora J."/>
            <person name="Crous P."/>
            <person name="Grigoriev I."/>
        </authorList>
    </citation>
    <scope>NUCLEOTIDE SEQUENCE</scope>
    <source>
        <strain evidence="13">CBS 113389</strain>
    </source>
</reference>
<dbReference type="AlphaFoldDB" id="A0A6A6PVV3"/>
<dbReference type="GeneID" id="54471328"/>
<keyword evidence="7" id="KW-0378">Hydrolase</keyword>
<evidence type="ECO:0000256" key="5">
    <source>
        <dbReference type="ARBA" id="ARBA00022554"/>
    </source>
</evidence>
<feature type="non-terminal residue" evidence="13">
    <location>
        <position position="1"/>
    </location>
</feature>
<dbReference type="EMBL" id="MU001634">
    <property type="protein sequence ID" value="KAF2484298.1"/>
    <property type="molecule type" value="Genomic_DNA"/>
</dbReference>
<dbReference type="SUPFAM" id="SSF56300">
    <property type="entry name" value="Metallo-dependent phosphatases"/>
    <property type="match status" value="1"/>
</dbReference>
<feature type="compositionally biased region" description="Basic residues" evidence="12">
    <location>
        <begin position="550"/>
        <end position="563"/>
    </location>
</feature>
<feature type="region of interest" description="Disordered" evidence="12">
    <location>
        <begin position="613"/>
        <end position="634"/>
    </location>
</feature>
<dbReference type="PANTHER" id="PTHR10340:SF55">
    <property type="entry name" value="ENDOPOLYPHOSPHATASE"/>
    <property type="match status" value="1"/>
</dbReference>